<reference evidence="3 4" key="1">
    <citation type="submission" date="2021-08" db="EMBL/GenBank/DDBJ databases">
        <title>Comparative Genomics Analysis of the Genus Qipengyuania Reveals Extensive Genetic Diversity and Metabolic Versatility, Including the Description of Fifteen Novel Species.</title>
        <authorList>
            <person name="Liu Y."/>
        </authorList>
    </citation>
    <scope>NUCLEOTIDE SEQUENCE [LARGE SCALE GENOMIC DNA]</scope>
    <source>
        <strain evidence="3 4">1NDH1</strain>
    </source>
</reference>
<dbReference type="InterPro" id="IPR050557">
    <property type="entry name" value="RTX_toxin/Mannuronan_C5-epim"/>
</dbReference>
<dbReference type="Proteomes" id="UP000824321">
    <property type="component" value="Chromosome"/>
</dbReference>
<accession>A0ABX9A005</accession>
<keyword evidence="2" id="KW-0964">Secreted</keyword>
<dbReference type="PANTHER" id="PTHR38340">
    <property type="entry name" value="S-LAYER PROTEIN"/>
    <property type="match status" value="1"/>
</dbReference>
<protein>
    <recommendedName>
        <fullName evidence="5">Calcium-binding protein</fullName>
    </recommendedName>
</protein>
<evidence type="ECO:0000313" key="4">
    <source>
        <dbReference type="Proteomes" id="UP000824321"/>
    </source>
</evidence>
<dbReference type="RefSeq" id="WP_221430326.1">
    <property type="nucleotide sequence ID" value="NZ_CP081294.1"/>
</dbReference>
<evidence type="ECO:0000313" key="3">
    <source>
        <dbReference type="EMBL" id="QZD94581.1"/>
    </source>
</evidence>
<evidence type="ECO:0000256" key="1">
    <source>
        <dbReference type="ARBA" id="ARBA00004613"/>
    </source>
</evidence>
<keyword evidence="4" id="KW-1185">Reference proteome</keyword>
<evidence type="ECO:0000256" key="2">
    <source>
        <dbReference type="ARBA" id="ARBA00022525"/>
    </source>
</evidence>
<dbReference type="Gene3D" id="2.150.10.10">
    <property type="entry name" value="Serralysin-like metalloprotease, C-terminal"/>
    <property type="match status" value="5"/>
</dbReference>
<sequence length="1234" mass="126913">MVAIGFDFEKEFWVRNSWQAKPQNSSPTTIIPDPGPAPDVPEMTGEIEPTGDTVIASDEIYYSTVYSSLFRYGQGNVVENNGTVWLETDAGNVFFSVGVFPEIINNGLIYLRGESQVQLALSSDITNTGEIYGISEAGWARVIRGGFLLLENSGLIAAQTLQSTFFDNSGNATAVTASSGGIINNASTGQILAEAPDLAIAVSIGSYDGDSGDPTLTNHGLIEAHATTPDGISFGIYATHVGARPGAPSYNQTTIVNHGTIRAEFAIYGTDGSSPRTNAIEEIINTDTGIIDGLIILDWGADTVQNDGQIIGRVLMGEGDDYYFGSGTIDGYVDMGWHDDLFDGSANTDRATGGRGDDTLNGFAGGDLLLGGFGDDVLVGGSGNDGLFGEYGNDTILTEGGDYVEGGSGADRIELGDYSFERIDGGSGFDVLAMAQGARNFGLAALVSGGRLAGIDAIELQGDQQLAIDTASIAKLSDDATTLWVDATASDTVHLVGQWTRGDDVTFDGVDYAVWQKGAYTVLVTAVSAVQVNSTPGFAGLDAVAGGGAALRASEAAGVDYTPRETVLTAHGAYDSRLDSGEYDEFVVDADEVFYTAGIDPVFRAGDGLDAFTNNGEIYAFDDGYVTVNGLSLSNSGFIDFTNNGLIAVESTAPLTDLGDLLEVSIGVGVYGDTLNTGTISIFSEFGNVQAVESRSPSSLFDNTGEVFAISATRFAVGVTATGVDFNGDRIFYNTGLIYAEGGNISDPWNEDIPDLNPVVGSSAIGLRIFKDAINDGTIIAALSPDAVAGAHTVGVVAGGSDTFTNNGDITGTYSLVLFGGSGGGVVNNGLMDGDILLVGGAEEYDGRNGQIVGTVYGMDGDDTLLGGAFDDIFDGGAGNDTMRGGAGIDTALYNEATSGVRVNLLVGAAQNTQGAGIDTLLGFENLTGSAYNDQLRGNLDANVLIGLSGNDSLFGNDGDDVLEGGDGNDRLYGGKGADIMDGGAGNDLYVVDNAGDVVIDQLGGYNIVRASVDFILPDEIQKLFLTGAASSGTGNARNNVIIGSGNDDTLSGLGGADRLIGGNGRDDLFGGSGLDELFGGNDADMLDGGGQDDVLWGGAGNDILLGGNGNDGLDGGAGTDILTGGEGADTFFFRSAADLSDKAWNADRITDFDRAAGDTINLWGIDADTNAAGNQAFTFIGTAAFSGTAGELRYVSDGAGGLRVLMDTDGDGAADLNFLLSDLTDLQASDFVL</sequence>
<proteinExistence type="predicted"/>
<dbReference type="EMBL" id="CP081294">
    <property type="protein sequence ID" value="QZD94581.1"/>
    <property type="molecule type" value="Genomic_DNA"/>
</dbReference>
<dbReference type="Pfam" id="PF00353">
    <property type="entry name" value="HemolysinCabind"/>
    <property type="match status" value="6"/>
</dbReference>
<dbReference type="PANTHER" id="PTHR38340:SF1">
    <property type="entry name" value="S-LAYER PROTEIN"/>
    <property type="match status" value="1"/>
</dbReference>
<gene>
    <name evidence="3" type="ORF">K3136_10830</name>
</gene>
<dbReference type="PRINTS" id="PR00313">
    <property type="entry name" value="CABNDNGRPT"/>
</dbReference>
<name>A0ABX9A005_9SPHN</name>
<dbReference type="SUPFAM" id="SSF51120">
    <property type="entry name" value="beta-Roll"/>
    <property type="match status" value="4"/>
</dbReference>
<dbReference type="InterPro" id="IPR001343">
    <property type="entry name" value="Hemolysn_Ca-bd"/>
</dbReference>
<comment type="subcellular location">
    <subcellularLocation>
        <location evidence="1">Secreted</location>
    </subcellularLocation>
</comment>
<dbReference type="PROSITE" id="PS00330">
    <property type="entry name" value="HEMOLYSIN_CALCIUM"/>
    <property type="match status" value="7"/>
</dbReference>
<evidence type="ECO:0008006" key="5">
    <source>
        <dbReference type="Google" id="ProtNLM"/>
    </source>
</evidence>
<dbReference type="Gene3D" id="2.160.20.160">
    <property type="match status" value="1"/>
</dbReference>
<dbReference type="InterPro" id="IPR011049">
    <property type="entry name" value="Serralysin-like_metalloprot_C"/>
</dbReference>
<organism evidence="3 4">
    <name type="scientific">Qipengyuania gelatinilytica</name>
    <dbReference type="NCBI Taxonomy" id="2867231"/>
    <lineage>
        <taxon>Bacteria</taxon>
        <taxon>Pseudomonadati</taxon>
        <taxon>Pseudomonadota</taxon>
        <taxon>Alphaproteobacteria</taxon>
        <taxon>Sphingomonadales</taxon>
        <taxon>Erythrobacteraceae</taxon>
        <taxon>Qipengyuania</taxon>
    </lineage>
</organism>
<dbReference type="InterPro" id="IPR018511">
    <property type="entry name" value="Hemolysin-typ_Ca-bd_CS"/>
</dbReference>